<dbReference type="EMBL" id="BPLQ01008641">
    <property type="protein sequence ID" value="GIY38576.1"/>
    <property type="molecule type" value="Genomic_DNA"/>
</dbReference>
<gene>
    <name evidence="1" type="ORF">CDAR_399471</name>
</gene>
<reference evidence="1 2" key="1">
    <citation type="submission" date="2021-06" db="EMBL/GenBank/DDBJ databases">
        <title>Caerostris darwini draft genome.</title>
        <authorList>
            <person name="Kono N."/>
            <person name="Arakawa K."/>
        </authorList>
    </citation>
    <scope>NUCLEOTIDE SEQUENCE [LARGE SCALE GENOMIC DNA]</scope>
</reference>
<sequence>MIVSVSNFKTKVRVAVLCAKSGSCDDNITDAIDGSLDSKNRDYKTVSAVPCEKARHRMADPPEDDDPRLECGPDSWNIAAQIDWEGDGYPF</sequence>
<evidence type="ECO:0000313" key="1">
    <source>
        <dbReference type="EMBL" id="GIY38576.1"/>
    </source>
</evidence>
<name>A0AAV4SZX9_9ARAC</name>
<dbReference type="Proteomes" id="UP001054837">
    <property type="component" value="Unassembled WGS sequence"/>
</dbReference>
<keyword evidence="2" id="KW-1185">Reference proteome</keyword>
<protein>
    <submittedName>
        <fullName evidence="1">Uncharacterized protein</fullName>
    </submittedName>
</protein>
<evidence type="ECO:0000313" key="2">
    <source>
        <dbReference type="Proteomes" id="UP001054837"/>
    </source>
</evidence>
<dbReference type="AlphaFoldDB" id="A0AAV4SZX9"/>
<proteinExistence type="predicted"/>
<accession>A0AAV4SZX9</accession>
<comment type="caution">
    <text evidence="1">The sequence shown here is derived from an EMBL/GenBank/DDBJ whole genome shotgun (WGS) entry which is preliminary data.</text>
</comment>
<organism evidence="1 2">
    <name type="scientific">Caerostris darwini</name>
    <dbReference type="NCBI Taxonomy" id="1538125"/>
    <lineage>
        <taxon>Eukaryota</taxon>
        <taxon>Metazoa</taxon>
        <taxon>Ecdysozoa</taxon>
        <taxon>Arthropoda</taxon>
        <taxon>Chelicerata</taxon>
        <taxon>Arachnida</taxon>
        <taxon>Araneae</taxon>
        <taxon>Araneomorphae</taxon>
        <taxon>Entelegynae</taxon>
        <taxon>Araneoidea</taxon>
        <taxon>Araneidae</taxon>
        <taxon>Caerostris</taxon>
    </lineage>
</organism>